<gene>
    <name evidence="3" type="ORF">P9271_08445</name>
</gene>
<dbReference type="Proteomes" id="UP001342826">
    <property type="component" value="Unassembled WGS sequence"/>
</dbReference>
<sequence>MGLFLIFLGFIGFLVFIILSIVSAVRENGKVKKHLATAGALLIVTIIGAILTPTSGTTTTKENEKESIVEEQDKKEEVKKQAELEKEKAEKIAIDQKVQEKQEKETEAKVEEEKQKIPGTLGFKPNDLKDRFNAITDEFKMDSFRINELKVEKGEVQDVAQVKLTENIVLNITINKADGSVRDVSMLAGGDGTRESGTDILLTIGMLITSTNLDLSADERGKVLEDLGLMDENVDILNIDKETVRNNVKYHLMGSEQIGFMFSAGDAREE</sequence>
<keyword evidence="2" id="KW-0812">Transmembrane</keyword>
<reference evidence="3 4" key="1">
    <citation type="submission" date="2023-03" db="EMBL/GenBank/DDBJ databases">
        <title>Bacillus Genome Sequencing.</title>
        <authorList>
            <person name="Dunlap C."/>
        </authorList>
    </citation>
    <scope>NUCLEOTIDE SEQUENCE [LARGE SCALE GENOMIC DNA]</scope>
    <source>
        <strain evidence="3 4">NRS-1717</strain>
    </source>
</reference>
<feature type="transmembrane region" description="Helical" evidence="2">
    <location>
        <begin position="6"/>
        <end position="25"/>
    </location>
</feature>
<evidence type="ECO:0000256" key="2">
    <source>
        <dbReference type="SAM" id="Phobius"/>
    </source>
</evidence>
<evidence type="ECO:0000313" key="4">
    <source>
        <dbReference type="Proteomes" id="UP001342826"/>
    </source>
</evidence>
<evidence type="ECO:0000256" key="1">
    <source>
        <dbReference type="SAM" id="MobiDB-lite"/>
    </source>
</evidence>
<protein>
    <submittedName>
        <fullName evidence="3">Uncharacterized protein</fullName>
    </submittedName>
</protein>
<comment type="caution">
    <text evidence="3">The sequence shown here is derived from an EMBL/GenBank/DDBJ whole genome shotgun (WGS) entry which is preliminary data.</text>
</comment>
<feature type="transmembrane region" description="Helical" evidence="2">
    <location>
        <begin position="34"/>
        <end position="51"/>
    </location>
</feature>
<evidence type="ECO:0000313" key="3">
    <source>
        <dbReference type="EMBL" id="MED4401341.1"/>
    </source>
</evidence>
<keyword evidence="2" id="KW-1133">Transmembrane helix</keyword>
<feature type="region of interest" description="Disordered" evidence="1">
    <location>
        <begin position="55"/>
        <end position="74"/>
    </location>
</feature>
<accession>A0ABU6NWB4</accession>
<dbReference type="EMBL" id="JARTFS010000006">
    <property type="protein sequence ID" value="MED4401341.1"/>
    <property type="molecule type" value="Genomic_DNA"/>
</dbReference>
<name>A0ABU6NWB4_9BACI</name>
<keyword evidence="2" id="KW-0472">Membrane</keyword>
<proteinExistence type="predicted"/>
<keyword evidence="4" id="KW-1185">Reference proteome</keyword>
<organism evidence="3 4">
    <name type="scientific">Metabacillus fastidiosus</name>
    <dbReference type="NCBI Taxonomy" id="1458"/>
    <lineage>
        <taxon>Bacteria</taxon>
        <taxon>Bacillati</taxon>
        <taxon>Bacillota</taxon>
        <taxon>Bacilli</taxon>
        <taxon>Bacillales</taxon>
        <taxon>Bacillaceae</taxon>
        <taxon>Metabacillus</taxon>
    </lineage>
</organism>
<dbReference type="RefSeq" id="WP_328015103.1">
    <property type="nucleotide sequence ID" value="NZ_JARTFS010000006.1"/>
</dbReference>
<feature type="compositionally biased region" description="Basic and acidic residues" evidence="1">
    <location>
        <begin position="61"/>
        <end position="74"/>
    </location>
</feature>